<evidence type="ECO:0008006" key="6">
    <source>
        <dbReference type="Google" id="ProtNLM"/>
    </source>
</evidence>
<proteinExistence type="inferred from homology"/>
<dbReference type="InterPro" id="IPR021276">
    <property type="entry name" value="DUF2855"/>
</dbReference>
<dbReference type="GO" id="GO:0016491">
    <property type="term" value="F:oxidoreductase activity"/>
    <property type="evidence" value="ECO:0007669"/>
    <property type="project" value="InterPro"/>
</dbReference>
<dbReference type="PANTHER" id="PTHR12683:SF13">
    <property type="entry name" value="CDK-ACTIVATING KINASE ASSEMBLY FACTOR MAT1"/>
    <property type="match status" value="1"/>
</dbReference>
<dbReference type="PANTHER" id="PTHR12683">
    <property type="entry name" value="CDK-ACTIVATING KINASE ASSEMBLY FACTOR MAT1"/>
    <property type="match status" value="1"/>
</dbReference>
<dbReference type="Pfam" id="PF07110">
    <property type="entry name" value="EthD"/>
    <property type="match status" value="1"/>
</dbReference>
<dbReference type="InterPro" id="IPR011008">
    <property type="entry name" value="Dimeric_a/b-barrel"/>
</dbReference>
<dbReference type="GO" id="GO:0005675">
    <property type="term" value="C:transcription factor TFIIH holo complex"/>
    <property type="evidence" value="ECO:0007669"/>
    <property type="project" value="TreeGrafter"/>
</dbReference>
<dbReference type="InterPro" id="IPR009799">
    <property type="entry name" value="EthD_dom"/>
</dbReference>
<evidence type="ECO:0000259" key="3">
    <source>
        <dbReference type="Pfam" id="PF07110"/>
    </source>
</evidence>
<dbReference type="InterPro" id="IPR015877">
    <property type="entry name" value="MAT1_centre"/>
</dbReference>
<evidence type="ECO:0000313" key="5">
    <source>
        <dbReference type="Proteomes" id="UP000249363"/>
    </source>
</evidence>
<dbReference type="GeneID" id="63798179"/>
<protein>
    <recommendedName>
        <fullName evidence="6">EthD domain-containing protein</fullName>
    </recommendedName>
</protein>
<name>A0A364LB12_TALAM</name>
<dbReference type="Pfam" id="PF06391">
    <property type="entry name" value="MAT1"/>
    <property type="match status" value="1"/>
</dbReference>
<evidence type="ECO:0000256" key="1">
    <source>
        <dbReference type="ARBA" id="ARBA00005986"/>
    </source>
</evidence>
<dbReference type="GO" id="GO:0006281">
    <property type="term" value="P:DNA repair"/>
    <property type="evidence" value="ECO:0007669"/>
    <property type="project" value="TreeGrafter"/>
</dbReference>
<dbReference type="EMBL" id="MIKG01000021">
    <property type="protein sequence ID" value="RAO72953.1"/>
    <property type="molecule type" value="Genomic_DNA"/>
</dbReference>
<dbReference type="GO" id="GO:0006357">
    <property type="term" value="P:regulation of transcription by RNA polymerase II"/>
    <property type="evidence" value="ECO:0007669"/>
    <property type="project" value="TreeGrafter"/>
</dbReference>
<comment type="similarity">
    <text evidence="1">Belongs to the tpcK family.</text>
</comment>
<dbReference type="AlphaFoldDB" id="A0A364LB12"/>
<dbReference type="SUPFAM" id="SSF54909">
    <property type="entry name" value="Dimeric alpha+beta barrel"/>
    <property type="match status" value="1"/>
</dbReference>
<dbReference type="Pfam" id="PF11017">
    <property type="entry name" value="DUF2855"/>
    <property type="match status" value="1"/>
</dbReference>
<dbReference type="Gene3D" id="3.30.70.100">
    <property type="match status" value="1"/>
</dbReference>
<reference evidence="4 5" key="1">
    <citation type="journal article" date="2017" name="Biotechnol. Biofuels">
        <title>Differential beta-glucosidase expression as a function of carbon source availability in Talaromyces amestolkiae: a genomic and proteomic approach.</title>
        <authorList>
            <person name="de Eugenio L.I."/>
            <person name="Mendez-Liter J.A."/>
            <person name="Nieto-Dominguez M."/>
            <person name="Alonso L."/>
            <person name="Gil-Munoz J."/>
            <person name="Barriuso J."/>
            <person name="Prieto A."/>
            <person name="Martinez M.J."/>
        </authorList>
    </citation>
    <scope>NUCLEOTIDE SEQUENCE [LARGE SCALE GENOMIC DNA]</scope>
    <source>
        <strain evidence="4 5">CIB</strain>
    </source>
</reference>
<keyword evidence="5" id="KW-1185">Reference proteome</keyword>
<dbReference type="STRING" id="1196081.A0A364LB12"/>
<gene>
    <name evidence="4" type="ORF">BHQ10_008965</name>
</gene>
<dbReference type="RefSeq" id="XP_040737467.1">
    <property type="nucleotide sequence ID" value="XM_040881828.1"/>
</dbReference>
<comment type="caution">
    <text evidence="4">The sequence shown here is derived from an EMBL/GenBank/DDBJ whole genome shotgun (WGS) entry which is preliminary data.</text>
</comment>
<evidence type="ECO:0000313" key="4">
    <source>
        <dbReference type="EMBL" id="RAO72953.1"/>
    </source>
</evidence>
<feature type="domain" description="EthD" evidence="3">
    <location>
        <begin position="532"/>
        <end position="643"/>
    </location>
</feature>
<sequence>MEVHVVSKQNHAKHASFRIAELTKALLPSSVRVRAKIVSLTSNNLTYAALADVWNLWNLYPVPQTSPAPYNDQATWGIVPAWGYATVLESSIADLPSGTSLWGYWPASGHAVDLQLSREEPEGHWVETSPGRQFMLSLYNRYIVVDTQTEDLERLGWGSSVRPTWVCGYLLSEYVFTPDPATHPPLHPLPGPDTQWTVDDADLSKAVFISIGASTKTGRAAAFNLSCRPAGTGPLALLQISSAPAALSEAADKLAGPFPTKAVSYSDIASTGEWLAIKQPSKIVVANFGSRDGGFEQLLGMIQGTPALHAAKTVVLSVHNTQDFIALSSLGAQLGFIQVNTSPIQDAALGIIEPKQYFGELEKRWNQWLMHHESAAPDLRLVWGKGISGEQGLEGGWDLLCKSHAKPNEALKETSLNRREDEFDSKLDWDNFLEKRETMIVNLVTGVDVAKTEAKLRKYESSHLDSIQANQVRESQEASAFLEQQSFEQEQARRRRQVAQEDIANFLTFNITVPTLDSKMTLVRAVVFTYRKSGLSLEEFTSYSEQHGHLLKRLAGDVFPISHRRSYIAREEKGSNAGTDTTARNPTTPAKLVLGQQSDFDFDAYTELTFASPEAVHAYTTKTSQPEIAAAIAADEERFLDRSKTGIAFLGDVTEVNNA</sequence>
<accession>A0A364LB12</accession>
<dbReference type="OrthoDB" id="192702at2759"/>
<feature type="domain" description="MAT1 centre" evidence="2">
    <location>
        <begin position="416"/>
        <end position="501"/>
    </location>
</feature>
<evidence type="ECO:0000259" key="2">
    <source>
        <dbReference type="Pfam" id="PF06391"/>
    </source>
</evidence>
<dbReference type="Proteomes" id="UP000249363">
    <property type="component" value="Unassembled WGS sequence"/>
</dbReference>
<organism evidence="4 5">
    <name type="scientific">Talaromyces amestolkiae</name>
    <dbReference type="NCBI Taxonomy" id="1196081"/>
    <lineage>
        <taxon>Eukaryota</taxon>
        <taxon>Fungi</taxon>
        <taxon>Dikarya</taxon>
        <taxon>Ascomycota</taxon>
        <taxon>Pezizomycotina</taxon>
        <taxon>Eurotiomycetes</taxon>
        <taxon>Eurotiomycetidae</taxon>
        <taxon>Eurotiales</taxon>
        <taxon>Trichocomaceae</taxon>
        <taxon>Talaromyces</taxon>
        <taxon>Talaromyces sect. Talaromyces</taxon>
    </lineage>
</organism>